<proteinExistence type="predicted"/>
<name>M0AGC3_NATA1</name>
<feature type="domain" description="Endonuclease/exonuclease/phosphatase" evidence="1">
    <location>
        <begin position="4"/>
        <end position="294"/>
    </location>
</feature>
<dbReference type="Gene3D" id="3.60.10.10">
    <property type="entry name" value="Endonuclease/exonuclease/phosphatase"/>
    <property type="match status" value="1"/>
</dbReference>
<accession>M0AGC3</accession>
<dbReference type="RefSeq" id="WP_006111151.1">
    <property type="nucleotide sequence ID" value="NZ_AOIO01000041.1"/>
</dbReference>
<evidence type="ECO:0000259" key="1">
    <source>
        <dbReference type="Pfam" id="PF03372"/>
    </source>
</evidence>
<dbReference type="InterPro" id="IPR036691">
    <property type="entry name" value="Endo/exonu/phosph_ase_sf"/>
</dbReference>
<evidence type="ECO:0000313" key="2">
    <source>
        <dbReference type="EMBL" id="ELY97426.1"/>
    </source>
</evidence>
<reference evidence="2 3" key="1">
    <citation type="journal article" date="2014" name="PLoS Genet.">
        <title>Phylogenetically driven sequencing of extremely halophilic archaea reveals strategies for static and dynamic osmo-response.</title>
        <authorList>
            <person name="Becker E.A."/>
            <person name="Seitzer P.M."/>
            <person name="Tritt A."/>
            <person name="Larsen D."/>
            <person name="Krusor M."/>
            <person name="Yao A.I."/>
            <person name="Wu D."/>
            <person name="Madern D."/>
            <person name="Eisen J.A."/>
            <person name="Darling A.E."/>
            <person name="Facciotti M.T."/>
        </authorList>
    </citation>
    <scope>NUCLEOTIDE SEQUENCE [LARGE SCALE GENOMIC DNA]</scope>
    <source>
        <strain evidence="2 3">DSM 12278</strain>
    </source>
</reference>
<dbReference type="STRING" id="29540.C481_20291"/>
<dbReference type="InterPro" id="IPR005135">
    <property type="entry name" value="Endo/exonuclease/phosphatase"/>
</dbReference>
<sequence length="303" mass="34539">MDILSWNVQGAFPPYTPIERIENQLQYLEESVDYPDIIALNEVSRHRRDVWIDKLNDIGYTEVVHTLDWAEELGESEIPPHQDYNHVNGNLTAVHDDFVGSNLTRLQPSIRYGPWEGADLKDWDTNVPEKILNATVEFNDTTLELWNVRAVPGSMHGEEKIKILENTYNRIAKGSKSLCLLTGDFNAPDRELADGTTIPWRHHEDGKIARRWQKAELNILTGLEEKGMIDVFREQHGYGKLDILDVSHATQTDDPLAVTPEDIQGKRFDHMIASAELNPKDCYYDQDGFGCSDHAPMIATFEV</sequence>
<dbReference type="GO" id="GO:0003824">
    <property type="term" value="F:catalytic activity"/>
    <property type="evidence" value="ECO:0007669"/>
    <property type="project" value="InterPro"/>
</dbReference>
<dbReference type="Proteomes" id="UP000011554">
    <property type="component" value="Unassembled WGS sequence"/>
</dbReference>
<keyword evidence="3" id="KW-1185">Reference proteome</keyword>
<dbReference type="OrthoDB" id="338669at2157"/>
<dbReference type="SUPFAM" id="SSF56219">
    <property type="entry name" value="DNase I-like"/>
    <property type="match status" value="1"/>
</dbReference>
<organism evidence="2 3">
    <name type="scientific">Natrialba asiatica (strain ATCC 700177 / DSM 12278 / JCM 9576 / FERM P-10747 / NBRC 102637 / 172P1)</name>
    <dbReference type="NCBI Taxonomy" id="29540"/>
    <lineage>
        <taxon>Archaea</taxon>
        <taxon>Methanobacteriati</taxon>
        <taxon>Methanobacteriota</taxon>
        <taxon>Stenosarchaea group</taxon>
        <taxon>Halobacteria</taxon>
        <taxon>Halobacteriales</taxon>
        <taxon>Natrialbaceae</taxon>
        <taxon>Natrialba</taxon>
    </lineage>
</organism>
<evidence type="ECO:0000313" key="3">
    <source>
        <dbReference type="Proteomes" id="UP000011554"/>
    </source>
</evidence>
<dbReference type="Pfam" id="PF03372">
    <property type="entry name" value="Exo_endo_phos"/>
    <property type="match status" value="1"/>
</dbReference>
<dbReference type="EMBL" id="AOIO01000041">
    <property type="protein sequence ID" value="ELY97426.1"/>
    <property type="molecule type" value="Genomic_DNA"/>
</dbReference>
<comment type="caution">
    <text evidence="2">The sequence shown here is derived from an EMBL/GenBank/DDBJ whole genome shotgun (WGS) entry which is preliminary data.</text>
</comment>
<gene>
    <name evidence="2" type="ORF">C481_20291</name>
</gene>
<dbReference type="AlphaFoldDB" id="M0AGC3"/>
<dbReference type="eggNOG" id="arCOG02207">
    <property type="taxonomic scope" value="Archaea"/>
</dbReference>
<protein>
    <recommendedName>
        <fullName evidence="1">Endonuclease/exonuclease/phosphatase domain-containing protein</fullName>
    </recommendedName>
</protein>